<protein>
    <submittedName>
        <fullName evidence="5">Uncharacterized protein</fullName>
    </submittedName>
</protein>
<dbReference type="InterPro" id="IPR009598">
    <property type="entry name" value="BCALP"/>
</dbReference>
<dbReference type="PANTHER" id="PTHR13259:SF1">
    <property type="entry name" value="BLADDER CANCER-ASSOCIATED PROTEIN"/>
    <property type="match status" value="1"/>
</dbReference>
<evidence type="ECO:0000256" key="2">
    <source>
        <dbReference type="ARBA" id="ARBA00022692"/>
    </source>
</evidence>
<dbReference type="GO" id="GO:0016020">
    <property type="term" value="C:membrane"/>
    <property type="evidence" value="ECO:0007669"/>
    <property type="project" value="UniProtKB-SubCell"/>
</dbReference>
<dbReference type="OrthoDB" id="5563033at2759"/>
<dbReference type="SMART" id="SM01396">
    <property type="entry name" value="BC10"/>
    <property type="match status" value="1"/>
</dbReference>
<evidence type="ECO:0000256" key="3">
    <source>
        <dbReference type="ARBA" id="ARBA00022989"/>
    </source>
</evidence>
<dbReference type="RefSeq" id="XP_020119354.1">
    <property type="nucleotide sequence ID" value="XM_020268213.1"/>
</dbReference>
<keyword evidence="6" id="KW-1185">Reference proteome</keyword>
<comment type="subcellular location">
    <subcellularLocation>
        <location evidence="1">Membrane</location>
    </subcellularLocation>
</comment>
<organism evidence="5 6">
    <name type="scientific">Talaromyces atroroseus</name>
    <dbReference type="NCBI Taxonomy" id="1441469"/>
    <lineage>
        <taxon>Eukaryota</taxon>
        <taxon>Fungi</taxon>
        <taxon>Dikarya</taxon>
        <taxon>Ascomycota</taxon>
        <taxon>Pezizomycotina</taxon>
        <taxon>Eurotiomycetes</taxon>
        <taxon>Eurotiomycetidae</taxon>
        <taxon>Eurotiales</taxon>
        <taxon>Trichocomaceae</taxon>
        <taxon>Talaromyces</taxon>
        <taxon>Talaromyces sect. Trachyspermi</taxon>
    </lineage>
</organism>
<dbReference type="Proteomes" id="UP000214365">
    <property type="component" value="Unassembled WGS sequence"/>
</dbReference>
<proteinExistence type="predicted"/>
<sequence length="194" mass="21571">MFCLRSWLPLLFIPTNASPLFILSFVILTYILHRPCIYCSALLLILFTSSCQWSDRCFLDFRGDWFSPRFSSGIISSSAQQAAYNITSSPNNQSMIDFNNNNINYSNDSFVGFVKDTINTTATALAGAAIEEAKRRVSSVLANGSTGASSSAVEYIVSQQQQGGEWTGIGLEWLRSLLGRREWTIPCIDVKVRL</sequence>
<dbReference type="GeneID" id="31005649"/>
<dbReference type="PANTHER" id="PTHR13259">
    <property type="entry name" value="BLADDER CANCER 10 KD PROTEIN HOMOLOG"/>
    <property type="match status" value="1"/>
</dbReference>
<keyword evidence="4" id="KW-0472">Membrane</keyword>
<evidence type="ECO:0000313" key="6">
    <source>
        <dbReference type="Proteomes" id="UP000214365"/>
    </source>
</evidence>
<keyword evidence="3" id="KW-1133">Transmembrane helix</keyword>
<dbReference type="Pfam" id="PF06726">
    <property type="entry name" value="BC10"/>
    <property type="match status" value="1"/>
</dbReference>
<comment type="caution">
    <text evidence="5">The sequence shown here is derived from an EMBL/GenBank/DDBJ whole genome shotgun (WGS) entry which is preliminary data.</text>
</comment>
<dbReference type="AlphaFoldDB" id="A0A225AIR6"/>
<dbReference type="EMBL" id="LFMY01000008">
    <property type="protein sequence ID" value="OKL59233.1"/>
    <property type="molecule type" value="Genomic_DNA"/>
</dbReference>
<evidence type="ECO:0000256" key="1">
    <source>
        <dbReference type="ARBA" id="ARBA00004370"/>
    </source>
</evidence>
<reference evidence="5 6" key="1">
    <citation type="submission" date="2015-06" db="EMBL/GenBank/DDBJ databases">
        <title>Talaromyces atroroseus IBT 11181 draft genome.</title>
        <authorList>
            <person name="Rasmussen K.B."/>
            <person name="Rasmussen S."/>
            <person name="Petersen B."/>
            <person name="Sicheritz-Ponten T."/>
            <person name="Mortensen U.H."/>
            <person name="Thrane U."/>
        </authorList>
    </citation>
    <scope>NUCLEOTIDE SEQUENCE [LARGE SCALE GENOMIC DNA]</scope>
    <source>
        <strain evidence="5 6">IBT 11181</strain>
    </source>
</reference>
<gene>
    <name evidence="5" type="ORF">UA08_05893</name>
</gene>
<name>A0A225AIR6_TALAT</name>
<evidence type="ECO:0000256" key="4">
    <source>
        <dbReference type="ARBA" id="ARBA00023136"/>
    </source>
</evidence>
<accession>A0A225AIR6</accession>
<keyword evidence="2" id="KW-0812">Transmembrane</keyword>
<evidence type="ECO:0000313" key="5">
    <source>
        <dbReference type="EMBL" id="OKL59233.1"/>
    </source>
</evidence>